<organism evidence="1 2">
    <name type="scientific">Trifolium medium</name>
    <dbReference type="NCBI Taxonomy" id="97028"/>
    <lineage>
        <taxon>Eukaryota</taxon>
        <taxon>Viridiplantae</taxon>
        <taxon>Streptophyta</taxon>
        <taxon>Embryophyta</taxon>
        <taxon>Tracheophyta</taxon>
        <taxon>Spermatophyta</taxon>
        <taxon>Magnoliopsida</taxon>
        <taxon>eudicotyledons</taxon>
        <taxon>Gunneridae</taxon>
        <taxon>Pentapetalae</taxon>
        <taxon>rosids</taxon>
        <taxon>fabids</taxon>
        <taxon>Fabales</taxon>
        <taxon>Fabaceae</taxon>
        <taxon>Papilionoideae</taxon>
        <taxon>50 kb inversion clade</taxon>
        <taxon>NPAAA clade</taxon>
        <taxon>Hologalegina</taxon>
        <taxon>IRL clade</taxon>
        <taxon>Trifolieae</taxon>
        <taxon>Trifolium</taxon>
    </lineage>
</organism>
<dbReference type="Proteomes" id="UP000265520">
    <property type="component" value="Unassembled WGS sequence"/>
</dbReference>
<evidence type="ECO:0000313" key="2">
    <source>
        <dbReference type="Proteomes" id="UP000265520"/>
    </source>
</evidence>
<proteinExistence type="predicted"/>
<protein>
    <submittedName>
        <fullName evidence="1">DnaJ heat shock N-terminal domain-containing protein</fullName>
    </submittedName>
</protein>
<comment type="caution">
    <text evidence="1">The sequence shown here is derived from an EMBL/GenBank/DDBJ whole genome shotgun (WGS) entry which is preliminary data.</text>
</comment>
<accession>A0A392QPW6</accession>
<sequence length="59" mass="6626">MYSMGSNRCAEFSKSWNKIGSLLDSFANTGMVELGEKEVSIYFADKRSTGKPFFRNGMC</sequence>
<dbReference type="EMBL" id="LXQA010148687">
    <property type="protein sequence ID" value="MCI25690.1"/>
    <property type="molecule type" value="Genomic_DNA"/>
</dbReference>
<keyword evidence="2" id="KW-1185">Reference proteome</keyword>
<keyword evidence="1" id="KW-0346">Stress response</keyword>
<reference evidence="1 2" key="1">
    <citation type="journal article" date="2018" name="Front. Plant Sci.">
        <title>Red Clover (Trifolium pratense) and Zigzag Clover (T. medium) - A Picture of Genomic Similarities and Differences.</title>
        <authorList>
            <person name="Dluhosova J."/>
            <person name="Istvanek J."/>
            <person name="Nedelnik J."/>
            <person name="Repkova J."/>
        </authorList>
    </citation>
    <scope>NUCLEOTIDE SEQUENCE [LARGE SCALE GENOMIC DNA]</scope>
    <source>
        <strain evidence="2">cv. 10/8</strain>
        <tissue evidence="1">Leaf</tissue>
    </source>
</reference>
<evidence type="ECO:0000313" key="1">
    <source>
        <dbReference type="EMBL" id="MCI25690.1"/>
    </source>
</evidence>
<dbReference type="AlphaFoldDB" id="A0A392QPW6"/>
<name>A0A392QPW6_9FABA</name>